<protein>
    <recommendedName>
        <fullName evidence="3">serine-type D-Ala-D-Ala carboxypeptidase</fullName>
        <ecNumber evidence="3">3.4.16.4</ecNumber>
    </recommendedName>
</protein>
<dbReference type="InterPro" id="IPR018044">
    <property type="entry name" value="Peptidase_S11"/>
</dbReference>
<dbReference type="GO" id="GO:0009252">
    <property type="term" value="P:peptidoglycan biosynthetic process"/>
    <property type="evidence" value="ECO:0007669"/>
    <property type="project" value="UniProtKB-KW"/>
</dbReference>
<comment type="catalytic activity">
    <reaction evidence="11">
        <text>Preferential cleavage: (Ac)2-L-Lys-D-Ala-|-D-Ala. Also transpeptidation of peptidyl-alanyl moieties that are N-acyl substituents of D-alanine.</text>
        <dbReference type="EC" id="3.4.16.4"/>
    </reaction>
</comment>
<evidence type="ECO:0000313" key="18">
    <source>
        <dbReference type="Proteomes" id="UP000182062"/>
    </source>
</evidence>
<dbReference type="GO" id="GO:0009002">
    <property type="term" value="F:serine-type D-Ala-D-Ala carboxypeptidase activity"/>
    <property type="evidence" value="ECO:0007669"/>
    <property type="project" value="UniProtKB-EC"/>
</dbReference>
<feature type="active site" evidence="12">
    <location>
        <position position="119"/>
    </location>
</feature>
<dbReference type="RefSeq" id="WP_071618566.1">
    <property type="nucleotide sequence ID" value="NZ_MINN01000085.1"/>
</dbReference>
<dbReference type="Pfam" id="PF00768">
    <property type="entry name" value="Peptidase_S11"/>
    <property type="match status" value="1"/>
</dbReference>
<comment type="caution">
    <text evidence="17">The sequence shown here is derived from an EMBL/GenBank/DDBJ whole genome shotgun (WGS) entry which is preliminary data.</text>
</comment>
<feature type="binding site" evidence="13">
    <location>
        <position position="228"/>
    </location>
    <ligand>
        <name>substrate</name>
    </ligand>
</feature>
<dbReference type="InterPro" id="IPR012338">
    <property type="entry name" value="Beta-lactam/transpept-like"/>
</dbReference>
<accession>A0A1J6W3L7</accession>
<dbReference type="EMBL" id="MINN01000085">
    <property type="protein sequence ID" value="OIU71180.1"/>
    <property type="molecule type" value="Genomic_DNA"/>
</dbReference>
<dbReference type="PANTHER" id="PTHR21581">
    <property type="entry name" value="D-ALANYL-D-ALANINE CARBOXYPEPTIDASE"/>
    <property type="match status" value="1"/>
</dbReference>
<evidence type="ECO:0000259" key="16">
    <source>
        <dbReference type="Pfam" id="PF07943"/>
    </source>
</evidence>
<evidence type="ECO:0000256" key="10">
    <source>
        <dbReference type="ARBA" id="ARBA00023316"/>
    </source>
</evidence>
<dbReference type="PANTHER" id="PTHR21581:SF33">
    <property type="entry name" value="D-ALANYL-D-ALANINE CARBOXYPEPTIDASE DACB"/>
    <property type="match status" value="1"/>
</dbReference>
<keyword evidence="6" id="KW-0732">Signal</keyword>
<dbReference type="AlphaFoldDB" id="A0A1J6W3L7"/>
<dbReference type="GO" id="GO:0008360">
    <property type="term" value="P:regulation of cell shape"/>
    <property type="evidence" value="ECO:0007669"/>
    <property type="project" value="UniProtKB-KW"/>
</dbReference>
<dbReference type="Gene3D" id="2.30.140.30">
    <property type="match status" value="1"/>
</dbReference>
<evidence type="ECO:0000256" key="4">
    <source>
        <dbReference type="ARBA" id="ARBA00022645"/>
    </source>
</evidence>
<evidence type="ECO:0000256" key="8">
    <source>
        <dbReference type="ARBA" id="ARBA00022960"/>
    </source>
</evidence>
<dbReference type="SUPFAM" id="SSF56601">
    <property type="entry name" value="beta-lactamase/transpeptidase-like"/>
    <property type="match status" value="1"/>
</dbReference>
<dbReference type="Proteomes" id="UP000182062">
    <property type="component" value="Unassembled WGS sequence"/>
</dbReference>
<feature type="active site" description="Acyl-ester intermediate" evidence="12">
    <location>
        <position position="64"/>
    </location>
</feature>
<keyword evidence="4 17" id="KW-0121">Carboxypeptidase</keyword>
<feature type="domain" description="Peptidase S11 D-Ala-D-Ala carboxypeptidase A C-terminal" evidence="16">
    <location>
        <begin position="275"/>
        <end position="361"/>
    </location>
</feature>
<evidence type="ECO:0000256" key="1">
    <source>
        <dbReference type="ARBA" id="ARBA00004752"/>
    </source>
</evidence>
<evidence type="ECO:0000256" key="13">
    <source>
        <dbReference type="PIRSR" id="PIRSR618044-2"/>
    </source>
</evidence>
<evidence type="ECO:0000256" key="7">
    <source>
        <dbReference type="ARBA" id="ARBA00022801"/>
    </source>
</evidence>
<evidence type="ECO:0000256" key="12">
    <source>
        <dbReference type="PIRSR" id="PIRSR618044-1"/>
    </source>
</evidence>
<evidence type="ECO:0000256" key="2">
    <source>
        <dbReference type="ARBA" id="ARBA00007164"/>
    </source>
</evidence>
<evidence type="ECO:0000256" key="11">
    <source>
        <dbReference type="ARBA" id="ARBA00034000"/>
    </source>
</evidence>
<feature type="active site" description="Proton acceptor" evidence="12">
    <location>
        <position position="67"/>
    </location>
</feature>
<reference evidence="17 18" key="1">
    <citation type="submission" date="2016-09" db="EMBL/GenBank/DDBJ databases">
        <title>Bacillus aquimaris SAMM genome sequence reveals colonization and biosurfactant production capacities.</title>
        <authorList>
            <person name="Waghmode S.R."/>
            <person name="Suryavanshi M.V."/>
        </authorList>
    </citation>
    <scope>NUCLEOTIDE SEQUENCE [LARGE SCALE GENOMIC DNA]</scope>
    <source>
        <strain evidence="17 18">SAMM</strain>
    </source>
</reference>
<keyword evidence="10" id="KW-0961">Cell wall biogenesis/degradation</keyword>
<evidence type="ECO:0000256" key="5">
    <source>
        <dbReference type="ARBA" id="ARBA00022670"/>
    </source>
</evidence>
<proteinExistence type="inferred from homology"/>
<dbReference type="PRINTS" id="PR00725">
    <property type="entry name" value="DADACBPTASE1"/>
</dbReference>
<keyword evidence="7" id="KW-0378">Hydrolase</keyword>
<dbReference type="EC" id="3.4.16.4" evidence="3"/>
<keyword evidence="8" id="KW-0133">Cell shape</keyword>
<keyword evidence="5" id="KW-0645">Protease</keyword>
<feature type="domain" description="Peptidase S11 D-alanyl-D-alanine carboxypeptidase A N-terminal" evidence="15">
    <location>
        <begin position="30"/>
        <end position="258"/>
    </location>
</feature>
<dbReference type="InterPro" id="IPR001967">
    <property type="entry name" value="Peptidase_S11_N"/>
</dbReference>
<comment type="pathway">
    <text evidence="1">Cell wall biogenesis; peptidoglycan biosynthesis.</text>
</comment>
<evidence type="ECO:0000259" key="15">
    <source>
        <dbReference type="Pfam" id="PF00768"/>
    </source>
</evidence>
<sequence>MSVRRKNKKFYIYYILVFALVFVMVSKEVQAAPSVSAQRAVLMDGDTGRVLYEKDAHSKSRIASITKIMTAVLAVESGRMDEDVSVSENASGTEGSSLYLKAGEKIKLEDLVYGLMLRSGNDSAVAIAEFVGGSLEGFVHLMNQKAAEIGMKDSHFSNPHGLDDHEDHYSTAYDMALLTKYAMENDLYKKIAGTKVHTAPNPEEKWDRKWKNKNRLVTELYKYSTGGKTGYTKRAKRTLVSTASKDGENLIAVTLNAPDDWNDHIGMFEYGFDQFDYKIVLEKGDITKFDDEFYKDKVYVKRDSILSLQSGEEESVRIEYKMLKPKKEWKENRNVPEVVGKAVIYLGDEEADNLPVYFKGEREPEKEKSWWKFWAYSIETFLGVNQNG</sequence>
<evidence type="ECO:0000256" key="14">
    <source>
        <dbReference type="RuleBase" id="RU004016"/>
    </source>
</evidence>
<evidence type="ECO:0000313" key="17">
    <source>
        <dbReference type="EMBL" id="OIU71180.1"/>
    </source>
</evidence>
<evidence type="ECO:0000256" key="6">
    <source>
        <dbReference type="ARBA" id="ARBA00022729"/>
    </source>
</evidence>
<name>A0A1J6W3L7_9BACI</name>
<gene>
    <name evidence="17" type="ORF">BHE18_09050</name>
</gene>
<dbReference type="GO" id="GO:0071555">
    <property type="term" value="P:cell wall organization"/>
    <property type="evidence" value="ECO:0007669"/>
    <property type="project" value="UniProtKB-KW"/>
</dbReference>
<dbReference type="GO" id="GO:0006508">
    <property type="term" value="P:proteolysis"/>
    <property type="evidence" value="ECO:0007669"/>
    <property type="project" value="UniProtKB-KW"/>
</dbReference>
<organism evidence="17 18">
    <name type="scientific">Rossellomorea aquimaris</name>
    <dbReference type="NCBI Taxonomy" id="189382"/>
    <lineage>
        <taxon>Bacteria</taxon>
        <taxon>Bacillati</taxon>
        <taxon>Bacillota</taxon>
        <taxon>Bacilli</taxon>
        <taxon>Bacillales</taxon>
        <taxon>Bacillaceae</taxon>
        <taxon>Rossellomorea</taxon>
    </lineage>
</organism>
<keyword evidence="9" id="KW-0573">Peptidoglycan synthesis</keyword>
<dbReference type="OrthoDB" id="9791132at2"/>
<evidence type="ECO:0000256" key="9">
    <source>
        <dbReference type="ARBA" id="ARBA00022984"/>
    </source>
</evidence>
<dbReference type="Pfam" id="PF07943">
    <property type="entry name" value="PBP5_C"/>
    <property type="match status" value="1"/>
</dbReference>
<keyword evidence="18" id="KW-1185">Reference proteome</keyword>
<comment type="similarity">
    <text evidence="2 14">Belongs to the peptidase S11 family.</text>
</comment>
<dbReference type="Gene3D" id="3.40.710.10">
    <property type="entry name" value="DD-peptidase/beta-lactamase superfamily"/>
    <property type="match status" value="1"/>
</dbReference>
<evidence type="ECO:0000256" key="3">
    <source>
        <dbReference type="ARBA" id="ARBA00012448"/>
    </source>
</evidence>
<dbReference type="InterPro" id="IPR012907">
    <property type="entry name" value="Peptidase_S11_C"/>
</dbReference>